<feature type="transmembrane region" description="Helical" evidence="8">
    <location>
        <begin position="546"/>
        <end position="570"/>
    </location>
</feature>
<keyword evidence="7" id="KW-1015">Disulfide bond</keyword>
<dbReference type="InterPro" id="IPR036058">
    <property type="entry name" value="Kazal_dom_sf"/>
</dbReference>
<evidence type="ECO:0000256" key="4">
    <source>
        <dbReference type="ARBA" id="ARBA00022692"/>
    </source>
</evidence>
<name>A0A7I8VZE2_9ANNE</name>
<feature type="transmembrane region" description="Helical" evidence="8">
    <location>
        <begin position="46"/>
        <end position="69"/>
    </location>
</feature>
<keyword evidence="3" id="KW-1003">Cell membrane</keyword>
<feature type="transmembrane region" description="Helical" evidence="8">
    <location>
        <begin position="117"/>
        <end position="139"/>
    </location>
</feature>
<dbReference type="PANTHER" id="PTHR11388:SF142">
    <property type="entry name" value="SOLUTE CARRIER ORGANIC ANION TRANSPORTER FAMILY MEMBER 5A1"/>
    <property type="match status" value="1"/>
</dbReference>
<feature type="transmembrane region" description="Helical" evidence="8">
    <location>
        <begin position="636"/>
        <end position="660"/>
    </location>
</feature>
<evidence type="ECO:0000259" key="10">
    <source>
        <dbReference type="PROSITE" id="PS51465"/>
    </source>
</evidence>
<feature type="domain" description="Kazal-like" evidence="10">
    <location>
        <begin position="470"/>
        <end position="517"/>
    </location>
</feature>
<dbReference type="NCBIfam" id="TIGR00805">
    <property type="entry name" value="oat"/>
    <property type="match status" value="1"/>
</dbReference>
<feature type="transmembrane region" description="Helical" evidence="8">
    <location>
        <begin position="181"/>
        <end position="209"/>
    </location>
</feature>
<dbReference type="GO" id="GO:0043252">
    <property type="term" value="P:sodium-independent organic anion transport"/>
    <property type="evidence" value="ECO:0007669"/>
    <property type="project" value="TreeGrafter"/>
</dbReference>
<accession>A0A7I8VZE2</accession>
<keyword evidence="12" id="KW-1185">Reference proteome</keyword>
<evidence type="ECO:0000256" key="3">
    <source>
        <dbReference type="ARBA" id="ARBA00022475"/>
    </source>
</evidence>
<feature type="region of interest" description="Disordered" evidence="9">
    <location>
        <begin position="303"/>
        <end position="331"/>
    </location>
</feature>
<dbReference type="GO" id="GO:0016323">
    <property type="term" value="C:basolateral plasma membrane"/>
    <property type="evidence" value="ECO:0007669"/>
    <property type="project" value="TreeGrafter"/>
</dbReference>
<keyword evidence="8" id="KW-0813">Transport</keyword>
<evidence type="ECO:0000256" key="6">
    <source>
        <dbReference type="ARBA" id="ARBA00023136"/>
    </source>
</evidence>
<evidence type="ECO:0000256" key="5">
    <source>
        <dbReference type="ARBA" id="ARBA00022989"/>
    </source>
</evidence>
<dbReference type="Gene3D" id="1.20.1250.20">
    <property type="entry name" value="MFS general substrate transporter like domains"/>
    <property type="match status" value="1"/>
</dbReference>
<dbReference type="OrthoDB" id="5062115at2759"/>
<dbReference type="Pfam" id="PF03137">
    <property type="entry name" value="OATP"/>
    <property type="match status" value="1"/>
</dbReference>
<keyword evidence="4 8" id="KW-0812">Transmembrane</keyword>
<keyword evidence="8" id="KW-0406">Ion transport</keyword>
<evidence type="ECO:0000313" key="12">
    <source>
        <dbReference type="Proteomes" id="UP000549394"/>
    </source>
</evidence>
<protein>
    <recommendedName>
        <fullName evidence="8">Solute carrier organic anion transporter family member</fullName>
    </recommendedName>
</protein>
<feature type="transmembrane region" description="Helical" evidence="8">
    <location>
        <begin position="424"/>
        <end position="444"/>
    </location>
</feature>
<dbReference type="PROSITE" id="PS51465">
    <property type="entry name" value="KAZAL_2"/>
    <property type="match status" value="1"/>
</dbReference>
<dbReference type="InterPro" id="IPR036259">
    <property type="entry name" value="MFS_trans_sf"/>
</dbReference>
<evidence type="ECO:0000256" key="8">
    <source>
        <dbReference type="RuleBase" id="RU362056"/>
    </source>
</evidence>
<gene>
    <name evidence="11" type="ORF">DGYR_LOCUS9259</name>
</gene>
<dbReference type="GO" id="GO:0015347">
    <property type="term" value="F:sodium-independent organic anion transmembrane transporter activity"/>
    <property type="evidence" value="ECO:0007669"/>
    <property type="project" value="TreeGrafter"/>
</dbReference>
<evidence type="ECO:0000256" key="9">
    <source>
        <dbReference type="SAM" id="MobiDB-lite"/>
    </source>
</evidence>
<evidence type="ECO:0000256" key="1">
    <source>
        <dbReference type="ARBA" id="ARBA00004651"/>
    </source>
</evidence>
<dbReference type="InterPro" id="IPR002350">
    <property type="entry name" value="Kazal_dom"/>
</dbReference>
<keyword evidence="5 8" id="KW-1133">Transmembrane helix</keyword>
<dbReference type="AlphaFoldDB" id="A0A7I8VZE2"/>
<dbReference type="EMBL" id="CAJFCJ010000014">
    <property type="protein sequence ID" value="CAD5121282.1"/>
    <property type="molecule type" value="Genomic_DNA"/>
</dbReference>
<sequence length="701" mass="77288">MESVENDAIKPETDGNDSRKIDETMAVAKAEMGWGKYRPQCLQKCASIKIFIACTSMLAMFSSALTAGYNSAVLTTIETRFDVSSSKASLLTAAYETAAVGFLSIVSFLGAKRHIPFWIASGVLIMACGSFVMVTPHLFVKPYSLRYSLDNVTEENFCNPIKKVLSDVIDKGRCDKFDSSIFAIAVLCCAQMMMGIGSTPILTLGPLYIDNHVSKDRAPSFISFLYAFGSVGPVIGFAVGSLVLTFHVDFLSADTKQLNMHSTDSQWVGAWWGGYLILGGLLICLTIPMYSFPKMLSRREIDTESEEKGKGELEEPLNESTGGKDEDNDGASYGTSLRQLPRAVLSIVKNALFMVTTIGITTEIFVVIGFIQFTPKYMENQFLLSQSQANLLTGLIPVPGCMFGILIGGYILRRFQLQAKGAIQLTLAVNIVILMGFLVLFTLGCDNPNLAGITSRYFQSNSSDFTQNLPNLTASCNDHCRCSDNHLNFVCGANGLTYFSPCHAGCKFNYTDCECVIKDLNHKGHQLSNLTALVQDSPCKRQCSSFPVYVIMLFGLTLLVGITQMPLLMISLRSVKDAERSLALGVQLIFLRLLGNVPSPLAFAGLIDRSCLKWRGACGSWGKCLFYDNLHFRKNYIGLGGVVKGFGFLVYWCVWGLIIWKNKREQKEHLKLERQQAGEEAIAFKGTSEFKCIEQEQDTKM</sequence>
<dbReference type="Pfam" id="PF07648">
    <property type="entry name" value="Kazal_2"/>
    <property type="match status" value="1"/>
</dbReference>
<dbReference type="Proteomes" id="UP000549394">
    <property type="component" value="Unassembled WGS sequence"/>
</dbReference>
<feature type="transmembrane region" description="Helical" evidence="8">
    <location>
        <begin position="268"/>
        <end position="290"/>
    </location>
</feature>
<dbReference type="PANTHER" id="PTHR11388">
    <property type="entry name" value="ORGANIC ANION TRANSPORTER"/>
    <property type="match status" value="1"/>
</dbReference>
<evidence type="ECO:0000256" key="2">
    <source>
        <dbReference type="ARBA" id="ARBA00009657"/>
    </source>
</evidence>
<comment type="caution">
    <text evidence="11">The sequence shown here is derived from an EMBL/GenBank/DDBJ whole genome shotgun (WGS) entry which is preliminary data.</text>
</comment>
<dbReference type="GO" id="GO:0006811">
    <property type="term" value="P:monoatomic ion transport"/>
    <property type="evidence" value="ECO:0007669"/>
    <property type="project" value="UniProtKB-KW"/>
</dbReference>
<feature type="transmembrane region" description="Helical" evidence="8">
    <location>
        <begin position="89"/>
        <end position="110"/>
    </location>
</feature>
<comment type="subcellular location">
    <subcellularLocation>
        <location evidence="1 8">Cell membrane</location>
        <topology evidence="1 8">Multi-pass membrane protein</topology>
    </subcellularLocation>
</comment>
<feature type="compositionally biased region" description="Basic and acidic residues" evidence="9">
    <location>
        <begin position="7"/>
        <end position="21"/>
    </location>
</feature>
<feature type="region of interest" description="Disordered" evidence="9">
    <location>
        <begin position="1"/>
        <end position="21"/>
    </location>
</feature>
<feature type="transmembrane region" description="Helical" evidence="8">
    <location>
        <begin position="391"/>
        <end position="412"/>
    </location>
</feature>
<proteinExistence type="inferred from homology"/>
<feature type="transmembrane region" description="Helical" evidence="8">
    <location>
        <begin position="351"/>
        <end position="371"/>
    </location>
</feature>
<keyword evidence="6 8" id="KW-0472">Membrane</keyword>
<evidence type="ECO:0000313" key="11">
    <source>
        <dbReference type="EMBL" id="CAD5121282.1"/>
    </source>
</evidence>
<dbReference type="SUPFAM" id="SSF103473">
    <property type="entry name" value="MFS general substrate transporter"/>
    <property type="match status" value="1"/>
</dbReference>
<comment type="similarity">
    <text evidence="2 8">Belongs to the organo anion transporter (TC 2.A.60) family.</text>
</comment>
<feature type="compositionally biased region" description="Basic and acidic residues" evidence="9">
    <location>
        <begin position="303"/>
        <end position="313"/>
    </location>
</feature>
<dbReference type="InterPro" id="IPR004156">
    <property type="entry name" value="OATP"/>
</dbReference>
<reference evidence="11 12" key="1">
    <citation type="submission" date="2020-08" db="EMBL/GenBank/DDBJ databases">
        <authorList>
            <person name="Hejnol A."/>
        </authorList>
    </citation>
    <scope>NUCLEOTIDE SEQUENCE [LARGE SCALE GENOMIC DNA]</scope>
</reference>
<evidence type="ECO:0000256" key="7">
    <source>
        <dbReference type="ARBA" id="ARBA00023157"/>
    </source>
</evidence>
<feature type="transmembrane region" description="Helical" evidence="8">
    <location>
        <begin position="221"/>
        <end position="248"/>
    </location>
</feature>
<dbReference type="SUPFAM" id="SSF100895">
    <property type="entry name" value="Kazal-type serine protease inhibitors"/>
    <property type="match status" value="1"/>
</dbReference>
<organism evidence="11 12">
    <name type="scientific">Dimorphilus gyrociliatus</name>
    <dbReference type="NCBI Taxonomy" id="2664684"/>
    <lineage>
        <taxon>Eukaryota</taxon>
        <taxon>Metazoa</taxon>
        <taxon>Spiralia</taxon>
        <taxon>Lophotrochozoa</taxon>
        <taxon>Annelida</taxon>
        <taxon>Polychaeta</taxon>
        <taxon>Polychaeta incertae sedis</taxon>
        <taxon>Dinophilidae</taxon>
        <taxon>Dimorphilus</taxon>
    </lineage>
</organism>
<feature type="transmembrane region" description="Helical" evidence="8">
    <location>
        <begin position="582"/>
        <end position="607"/>
    </location>
</feature>